<dbReference type="PROSITE" id="PS51068">
    <property type="entry name" value="FPG_CAT"/>
    <property type="match status" value="1"/>
</dbReference>
<dbReference type="GO" id="GO:0019104">
    <property type="term" value="F:DNA N-glycosylase activity"/>
    <property type="evidence" value="ECO:0007669"/>
    <property type="project" value="InterPro"/>
</dbReference>
<dbReference type="GO" id="GO:0003676">
    <property type="term" value="F:nucleic acid binding"/>
    <property type="evidence" value="ECO:0007669"/>
    <property type="project" value="InterPro"/>
</dbReference>
<sequence length="317" mass="36304">MPEVVEVCLTALWLNHELKNSILTDIKILGGRYSRHALPGLNLFKKANNYKIKRVDSKGKFMWIELLSKDNKPLYILNKFGLSGEWGFTKEDHSGIKFTVKKGNKIDDLYFTDPRNFGTIEITDSKKRLDKELNKIGPDFLKEDFSNQDFYDRIEDYLEGGRADKSRANKEIVKVLMDQTAKNGLGSGLGNYLSVSVLYHAKMSPYTKIGDIYKSRVLSNRLASSIRYIVKLAYLTATIGYLEHLDPGMTSFLNNLRKDINKNKDSPYNFHPDTVIKKGDEFKFEVYRQIEDPLGNPVIASKIIPGRTTYWAPNVQK</sequence>
<evidence type="ECO:0000313" key="2">
    <source>
        <dbReference type="EMBL" id="AYV77026.1"/>
    </source>
</evidence>
<gene>
    <name evidence="2" type="ORF">Barrevirus8_12</name>
</gene>
<dbReference type="SUPFAM" id="SSF81624">
    <property type="entry name" value="N-terminal domain of MutM-like DNA repair proteins"/>
    <property type="match status" value="1"/>
</dbReference>
<dbReference type="Gene3D" id="3.20.190.10">
    <property type="entry name" value="MutM-like, N-terminal"/>
    <property type="match status" value="1"/>
</dbReference>
<dbReference type="PANTHER" id="PTHR22993">
    <property type="entry name" value="FORMAMIDOPYRIMIDINE-DNA GLYCOSYLASE"/>
    <property type="match status" value="1"/>
</dbReference>
<dbReference type="GO" id="GO:0003906">
    <property type="term" value="F:DNA-(apurinic or apyrimidinic site) endonuclease activity"/>
    <property type="evidence" value="ECO:0007669"/>
    <property type="project" value="InterPro"/>
</dbReference>
<dbReference type="Pfam" id="PF21025">
    <property type="entry name" value="Fapy_DNA_glyco_C"/>
    <property type="match status" value="1"/>
</dbReference>
<proteinExistence type="predicted"/>
<dbReference type="InterPro" id="IPR049392">
    <property type="entry name" value="FPG_C"/>
</dbReference>
<reference evidence="2" key="1">
    <citation type="submission" date="2018-10" db="EMBL/GenBank/DDBJ databases">
        <title>Hidden diversity of soil giant viruses.</title>
        <authorList>
            <person name="Schulz F."/>
            <person name="Alteio L."/>
            <person name="Goudeau D."/>
            <person name="Ryan E.M."/>
            <person name="Malmstrom R.R."/>
            <person name="Blanchard J."/>
            <person name="Woyke T."/>
        </authorList>
    </citation>
    <scope>NUCLEOTIDE SEQUENCE</scope>
    <source>
        <strain evidence="2">BAV1</strain>
    </source>
</reference>
<feature type="domain" description="Formamidopyrimidine-DNA glycosylase catalytic" evidence="1">
    <location>
        <begin position="2"/>
        <end position="118"/>
    </location>
</feature>
<dbReference type="SMART" id="SM00898">
    <property type="entry name" value="Fapy_DNA_glyco"/>
    <property type="match status" value="1"/>
</dbReference>
<accession>A0A3G4ZQ57</accession>
<dbReference type="Gene3D" id="1.10.8.50">
    <property type="match status" value="1"/>
</dbReference>
<dbReference type="SUPFAM" id="SSF46946">
    <property type="entry name" value="S13-like H2TH domain"/>
    <property type="match status" value="1"/>
</dbReference>
<dbReference type="InterPro" id="IPR010979">
    <property type="entry name" value="Ribosomal_uS13-like_H2TH"/>
</dbReference>
<dbReference type="InterPro" id="IPR012319">
    <property type="entry name" value="FPG_cat"/>
</dbReference>
<dbReference type="PANTHER" id="PTHR22993:SF27">
    <property type="entry name" value="ENDONUCLEASE 8-LIKE 1"/>
    <property type="match status" value="1"/>
</dbReference>
<organism evidence="2">
    <name type="scientific">Barrevirus sp</name>
    <dbReference type="NCBI Taxonomy" id="2487763"/>
    <lineage>
        <taxon>Viruses</taxon>
        <taxon>Varidnaviria</taxon>
        <taxon>Bamfordvirae</taxon>
        <taxon>Nucleocytoviricota</taxon>
        <taxon>Megaviricetes</taxon>
        <taxon>Imitervirales</taxon>
        <taxon>Mimiviridae</taxon>
        <taxon>Klosneuvirinae</taxon>
    </lineage>
</organism>
<evidence type="ECO:0000259" key="1">
    <source>
        <dbReference type="PROSITE" id="PS51068"/>
    </source>
</evidence>
<dbReference type="EMBL" id="MK072005">
    <property type="protein sequence ID" value="AYV77026.1"/>
    <property type="molecule type" value="Genomic_DNA"/>
</dbReference>
<dbReference type="InterPro" id="IPR035937">
    <property type="entry name" value="FPG_N"/>
</dbReference>
<dbReference type="GO" id="GO:0006284">
    <property type="term" value="P:base-excision repair"/>
    <property type="evidence" value="ECO:0007669"/>
    <property type="project" value="InterPro"/>
</dbReference>
<name>A0A3G4ZQ57_9VIRU</name>
<dbReference type="Pfam" id="PF01149">
    <property type="entry name" value="Fapy_DNA_glyco"/>
    <property type="match status" value="1"/>
</dbReference>
<dbReference type="GO" id="GO:0008270">
    <property type="term" value="F:zinc ion binding"/>
    <property type="evidence" value="ECO:0007669"/>
    <property type="project" value="InterPro"/>
</dbReference>
<protein>
    <submittedName>
        <fullName evidence="2">Formamidopyrimidine-DNA glycosylase</fullName>
    </submittedName>
</protein>